<dbReference type="Gene3D" id="1.20.1070.10">
    <property type="entry name" value="Rhodopsin 7-helix transmembrane proteins"/>
    <property type="match status" value="1"/>
</dbReference>
<dbReference type="PANTHER" id="PTHR46641">
    <property type="entry name" value="FMRFAMIDE RECEPTOR-RELATED"/>
    <property type="match status" value="1"/>
</dbReference>
<keyword evidence="3 5" id="KW-1133">Transmembrane helix</keyword>
<evidence type="ECO:0000256" key="3">
    <source>
        <dbReference type="ARBA" id="ARBA00022989"/>
    </source>
</evidence>
<evidence type="ECO:0000259" key="6">
    <source>
        <dbReference type="PROSITE" id="PS50262"/>
    </source>
</evidence>
<feature type="transmembrane region" description="Helical" evidence="5">
    <location>
        <begin position="85"/>
        <end position="104"/>
    </location>
</feature>
<name>A0A914YN19_9BILA</name>
<proteinExistence type="predicted"/>
<dbReference type="Proteomes" id="UP000887577">
    <property type="component" value="Unplaced"/>
</dbReference>
<feature type="domain" description="G-protein coupled receptors family 1 profile" evidence="6">
    <location>
        <begin position="40"/>
        <end position="162"/>
    </location>
</feature>
<dbReference type="WBParaSite" id="PSU_v2.g20994.t1">
    <property type="protein sequence ID" value="PSU_v2.g20994.t1"/>
    <property type="gene ID" value="PSU_v2.g20994"/>
</dbReference>
<organism evidence="7 8">
    <name type="scientific">Panagrolaimus superbus</name>
    <dbReference type="NCBI Taxonomy" id="310955"/>
    <lineage>
        <taxon>Eukaryota</taxon>
        <taxon>Metazoa</taxon>
        <taxon>Ecdysozoa</taxon>
        <taxon>Nematoda</taxon>
        <taxon>Chromadorea</taxon>
        <taxon>Rhabditida</taxon>
        <taxon>Tylenchina</taxon>
        <taxon>Panagrolaimomorpha</taxon>
        <taxon>Panagrolaimoidea</taxon>
        <taxon>Panagrolaimidae</taxon>
        <taxon>Panagrolaimus</taxon>
    </lineage>
</organism>
<keyword evidence="4 5" id="KW-0472">Membrane</keyword>
<protein>
    <submittedName>
        <fullName evidence="8">G-protein coupled receptors family 1 profile domain-containing protein</fullName>
    </submittedName>
</protein>
<feature type="transmembrane region" description="Helical" evidence="5">
    <location>
        <begin position="27"/>
        <end position="49"/>
    </location>
</feature>
<evidence type="ECO:0000313" key="8">
    <source>
        <dbReference type="WBParaSite" id="PSU_v2.g20994.t1"/>
    </source>
</evidence>
<reference evidence="8" key="1">
    <citation type="submission" date="2022-11" db="UniProtKB">
        <authorList>
            <consortium name="WormBaseParasite"/>
        </authorList>
    </citation>
    <scope>IDENTIFICATION</scope>
</reference>
<feature type="transmembrane region" description="Helical" evidence="5">
    <location>
        <begin position="56"/>
        <end position="73"/>
    </location>
</feature>
<evidence type="ECO:0000256" key="1">
    <source>
        <dbReference type="ARBA" id="ARBA00004370"/>
    </source>
</evidence>
<dbReference type="PROSITE" id="PS50262">
    <property type="entry name" value="G_PROTEIN_RECEP_F1_2"/>
    <property type="match status" value="1"/>
</dbReference>
<dbReference type="InterPro" id="IPR017452">
    <property type="entry name" value="GPCR_Rhodpsn_7TM"/>
</dbReference>
<dbReference type="GO" id="GO:0016020">
    <property type="term" value="C:membrane"/>
    <property type="evidence" value="ECO:0007669"/>
    <property type="project" value="UniProtKB-SubCell"/>
</dbReference>
<evidence type="ECO:0000313" key="7">
    <source>
        <dbReference type="Proteomes" id="UP000887577"/>
    </source>
</evidence>
<dbReference type="AlphaFoldDB" id="A0A914YN19"/>
<evidence type="ECO:0000256" key="2">
    <source>
        <dbReference type="ARBA" id="ARBA00022692"/>
    </source>
</evidence>
<comment type="subcellular location">
    <subcellularLocation>
        <location evidence="1">Membrane</location>
    </subcellularLocation>
</comment>
<dbReference type="SUPFAM" id="SSF81321">
    <property type="entry name" value="Family A G protein-coupled receptor-like"/>
    <property type="match status" value="1"/>
</dbReference>
<keyword evidence="2 5" id="KW-0812">Transmembrane</keyword>
<dbReference type="PANTHER" id="PTHR46641:SF7">
    <property type="entry name" value="G-PROTEIN COUPLED RECEPTORS FAMILY 1 PROFILE DOMAIN-CONTAINING PROTEIN"/>
    <property type="match status" value="1"/>
</dbReference>
<accession>A0A914YN19</accession>
<feature type="transmembrane region" description="Helical" evidence="5">
    <location>
        <begin position="125"/>
        <end position="145"/>
    </location>
</feature>
<keyword evidence="7" id="KW-1185">Reference proteome</keyword>
<sequence>MEATKTTVNLTVCQDGVFSDHQTEYRLYGNMPISVIGIFANLLNIIVFADSEMRTLLMNHFLLALSLSDSFFLRDLYPTVVRYSYPLALTTQTCGVYLTVLVSFHRFLGVCHPFRTKRWVTRRPVQYAIISAVIFSIVINIPTWLELDIESCWSKEFNRVSR</sequence>
<evidence type="ECO:0000256" key="4">
    <source>
        <dbReference type="ARBA" id="ARBA00023136"/>
    </source>
</evidence>
<evidence type="ECO:0000256" key="5">
    <source>
        <dbReference type="SAM" id="Phobius"/>
    </source>
</evidence>
<dbReference type="InterPro" id="IPR052954">
    <property type="entry name" value="GPCR-Ligand_Int"/>
</dbReference>